<sequence>MFLKNDSQKIGSDQSFTQRDLTRYIESLIKHSYHQERTNTSTTNYGWLTGKPSLYSALSIQAALSPLQPMLNKMTPESCAFIFMKMDNYVTETTSVADIMEILKKLLEEQLSLQLIGQNIKVAKRRQKKNIKIQPSILYCDSKLFIIS</sequence>
<reference evidence="1" key="1">
    <citation type="submission" date="2025-08" db="UniProtKB">
        <authorList>
            <consortium name="RefSeq"/>
        </authorList>
    </citation>
    <scope>IDENTIFICATION</scope>
</reference>
<organism evidence="1">
    <name type="scientific">Papilio xuthus</name>
    <name type="common">Asian swallowtail butterfly</name>
    <dbReference type="NCBI Taxonomy" id="66420"/>
    <lineage>
        <taxon>Eukaryota</taxon>
        <taxon>Metazoa</taxon>
        <taxon>Ecdysozoa</taxon>
        <taxon>Arthropoda</taxon>
        <taxon>Hexapoda</taxon>
        <taxon>Insecta</taxon>
        <taxon>Pterygota</taxon>
        <taxon>Neoptera</taxon>
        <taxon>Endopterygota</taxon>
        <taxon>Lepidoptera</taxon>
        <taxon>Glossata</taxon>
        <taxon>Ditrysia</taxon>
        <taxon>Papilionoidea</taxon>
        <taxon>Papilionidae</taxon>
        <taxon>Papilioninae</taxon>
        <taxon>Papilio</taxon>
    </lineage>
</organism>
<dbReference type="GeneID" id="106124217"/>
<dbReference type="Proteomes" id="UP000694872">
    <property type="component" value="Unplaced"/>
</dbReference>
<dbReference type="AlphaFoldDB" id="A0AAJ6ZNB6"/>
<gene>
    <name evidence="1" type="primary">LOC106124217</name>
</gene>
<name>A0AAJ6ZNB6_PAPXU</name>
<dbReference type="RefSeq" id="XP_013176139.1">
    <property type="nucleotide sequence ID" value="XM_013320685.1"/>
</dbReference>
<dbReference type="KEGG" id="pxu:106124217"/>
<proteinExistence type="predicted"/>
<evidence type="ECO:0000313" key="1">
    <source>
        <dbReference type="RefSeq" id="XP_013176139.1"/>
    </source>
</evidence>
<accession>A0AAJ6ZNB6</accession>
<protein>
    <submittedName>
        <fullName evidence="1">Uncharacterized protein LOC106124217</fullName>
    </submittedName>
</protein>